<dbReference type="GO" id="GO:0030295">
    <property type="term" value="F:protein kinase activator activity"/>
    <property type="evidence" value="ECO:0007669"/>
    <property type="project" value="TreeGrafter"/>
</dbReference>
<keyword evidence="18" id="KW-1185">Reference proteome</keyword>
<evidence type="ECO:0000313" key="17">
    <source>
        <dbReference type="EMBL" id="SFM53091.1"/>
    </source>
</evidence>
<keyword evidence="5" id="KW-0597">Phosphoprotein</keyword>
<keyword evidence="4" id="KW-1003">Cell membrane</keyword>
<reference evidence="17 18" key="1">
    <citation type="submission" date="2016-10" db="EMBL/GenBank/DDBJ databases">
        <authorList>
            <person name="de Groot N.N."/>
        </authorList>
    </citation>
    <scope>NUCLEOTIDE SEQUENCE [LARGE SCALE GENOMIC DNA]</scope>
    <source>
        <strain evidence="17 18">DSM 4180</strain>
    </source>
</reference>
<dbReference type="GO" id="GO:0005886">
    <property type="term" value="C:plasma membrane"/>
    <property type="evidence" value="ECO:0007669"/>
    <property type="project" value="UniProtKB-SubCell"/>
</dbReference>
<dbReference type="Gene3D" id="3.30.450.20">
    <property type="entry name" value="PAS domain"/>
    <property type="match status" value="1"/>
</dbReference>
<dbReference type="InterPro" id="IPR045671">
    <property type="entry name" value="NtrY-like_N"/>
</dbReference>
<dbReference type="SMART" id="SM00387">
    <property type="entry name" value="HATPase_c"/>
    <property type="match status" value="1"/>
</dbReference>
<feature type="transmembrane region" description="Helical" evidence="14">
    <location>
        <begin position="12"/>
        <end position="30"/>
    </location>
</feature>
<sequence>MAAGLRRLPLGLLSMGFIFLALLASLWVMSDAAQNSERFERLYIWLLLFNSLALVLLAGVIGHHLLRVTRSALRMEPGSRLTLKLVVLFVGLSLVPVIVVYYFSITFLEQGIDSWFDVRVEQALEDALELSRISLDLRVRQYTRETRSMARELEEVSETLAALRLQDMREDSGAMELTLFGANNRIIAFSGGEAVRQLPLLPEGEVLMTLSQGNDYAALEPVHGSGLHIRVVTPVPSRTPAGDGRILQALYPVAPRMGTLADSVQDAFSEYKAFAYLRAPLKQSFSITLSLALLVSVLTAIWAAILAAGRLVAPIQELAQGTRAVAAGEYHKKLPVSRNDELGFLVRSFNAMTATLAATRDEVERSRRLAESQRMYLETVLQNLSSGVIALDRRLALRTVNAAASRILEVDLERHLGHALEQIAAESPVAARFREALAPHLEEHPEPWSEQVTAFGANGRKVLMCRGVWLTHGGGLRGGPVVVFDDITALLQAQRDAAWAEVARRLAHEIKNPLTPIQLSAERLDRKLRPHLGAEECHVLERATRTIVQQVEALKTMVNAFSHYARPPALNPERLDLNQLVEEVAGLYDQPGQAVALELDLGADVPPLRADAGRLRQVLHNLIKNALEALEGRGDARLTLVTRRLEEAARQMVEIRVMDNGRGLDEEMMTRMFEPYVTGKHKGTGLGLAIVKKIIEEHNGRVWAGNRPEGGAVIGIHLPLCGDGDREAT</sequence>
<dbReference type="OrthoDB" id="1931120at2"/>
<dbReference type="InterPro" id="IPR013656">
    <property type="entry name" value="PAS_4"/>
</dbReference>
<dbReference type="RefSeq" id="WP_090485415.1">
    <property type="nucleotide sequence ID" value="NZ_FOUO01000008.1"/>
</dbReference>
<comment type="catalytic activity">
    <reaction evidence="1">
        <text>ATP + protein L-histidine = ADP + protein N-phospho-L-histidine.</text>
        <dbReference type="EC" id="2.7.13.3"/>
    </reaction>
</comment>
<dbReference type="Gene3D" id="3.30.565.10">
    <property type="entry name" value="Histidine kinase-like ATPase, C-terminal domain"/>
    <property type="match status" value="1"/>
</dbReference>
<dbReference type="CDD" id="cd06225">
    <property type="entry name" value="HAMP"/>
    <property type="match status" value="1"/>
</dbReference>
<dbReference type="InterPro" id="IPR035965">
    <property type="entry name" value="PAS-like_dom_sf"/>
</dbReference>
<dbReference type="PIRSF" id="PIRSF037532">
    <property type="entry name" value="STHK_NtrY"/>
    <property type="match status" value="1"/>
</dbReference>
<dbReference type="InterPro" id="IPR036890">
    <property type="entry name" value="HATPase_C_sf"/>
</dbReference>
<evidence type="ECO:0000256" key="11">
    <source>
        <dbReference type="ARBA" id="ARBA00022989"/>
    </source>
</evidence>
<dbReference type="InterPro" id="IPR003594">
    <property type="entry name" value="HATPase_dom"/>
</dbReference>
<dbReference type="PROSITE" id="PS50885">
    <property type="entry name" value="HAMP"/>
    <property type="match status" value="1"/>
</dbReference>
<dbReference type="Gene3D" id="1.10.287.130">
    <property type="match status" value="1"/>
</dbReference>
<dbReference type="CDD" id="cd00082">
    <property type="entry name" value="HisKA"/>
    <property type="match status" value="1"/>
</dbReference>
<dbReference type="PANTHER" id="PTHR42878">
    <property type="entry name" value="TWO-COMPONENT HISTIDINE KINASE"/>
    <property type="match status" value="1"/>
</dbReference>
<dbReference type="InterPro" id="IPR005467">
    <property type="entry name" value="His_kinase_dom"/>
</dbReference>
<dbReference type="EC" id="2.7.13.3" evidence="3"/>
<gene>
    <name evidence="17" type="ORF">SAMN05421721_10880</name>
</gene>
<evidence type="ECO:0000256" key="12">
    <source>
        <dbReference type="ARBA" id="ARBA00023012"/>
    </source>
</evidence>
<name>A0A1I4RLJ3_ECTMO</name>
<keyword evidence="9 17" id="KW-0418">Kinase</keyword>
<evidence type="ECO:0000259" key="15">
    <source>
        <dbReference type="PROSITE" id="PS50109"/>
    </source>
</evidence>
<dbReference type="SMART" id="SM00388">
    <property type="entry name" value="HisKA"/>
    <property type="match status" value="1"/>
</dbReference>
<dbReference type="SUPFAM" id="SSF55874">
    <property type="entry name" value="ATPase domain of HSP90 chaperone/DNA topoisomerase II/histidine kinase"/>
    <property type="match status" value="1"/>
</dbReference>
<dbReference type="PRINTS" id="PR00344">
    <property type="entry name" value="BCTRLSENSOR"/>
</dbReference>
<feature type="transmembrane region" description="Helical" evidence="14">
    <location>
        <begin position="42"/>
        <end position="61"/>
    </location>
</feature>
<evidence type="ECO:0000256" key="9">
    <source>
        <dbReference type="ARBA" id="ARBA00022777"/>
    </source>
</evidence>
<dbReference type="GO" id="GO:0007234">
    <property type="term" value="P:osmosensory signaling via phosphorelay pathway"/>
    <property type="evidence" value="ECO:0007669"/>
    <property type="project" value="TreeGrafter"/>
</dbReference>
<evidence type="ECO:0000259" key="16">
    <source>
        <dbReference type="PROSITE" id="PS50885"/>
    </source>
</evidence>
<keyword evidence="10" id="KW-0067">ATP-binding</keyword>
<dbReference type="GO" id="GO:0005524">
    <property type="term" value="F:ATP binding"/>
    <property type="evidence" value="ECO:0007669"/>
    <property type="project" value="UniProtKB-KW"/>
</dbReference>
<evidence type="ECO:0000313" key="18">
    <source>
        <dbReference type="Proteomes" id="UP000199556"/>
    </source>
</evidence>
<dbReference type="InterPro" id="IPR003661">
    <property type="entry name" value="HisK_dim/P_dom"/>
</dbReference>
<dbReference type="Pfam" id="PF02518">
    <property type="entry name" value="HATPase_c"/>
    <property type="match status" value="1"/>
</dbReference>
<protein>
    <recommendedName>
        <fullName evidence="3">histidine kinase</fullName>
        <ecNumber evidence="3">2.7.13.3</ecNumber>
    </recommendedName>
</protein>
<dbReference type="EMBL" id="FOUO01000008">
    <property type="protein sequence ID" value="SFM53091.1"/>
    <property type="molecule type" value="Genomic_DNA"/>
</dbReference>
<dbReference type="SUPFAM" id="SSF158472">
    <property type="entry name" value="HAMP domain-like"/>
    <property type="match status" value="1"/>
</dbReference>
<evidence type="ECO:0000256" key="10">
    <source>
        <dbReference type="ARBA" id="ARBA00022840"/>
    </source>
</evidence>
<dbReference type="SMART" id="SM00304">
    <property type="entry name" value="HAMP"/>
    <property type="match status" value="1"/>
</dbReference>
<evidence type="ECO:0000256" key="1">
    <source>
        <dbReference type="ARBA" id="ARBA00000085"/>
    </source>
</evidence>
<dbReference type="InterPro" id="IPR017232">
    <property type="entry name" value="NtrY"/>
</dbReference>
<evidence type="ECO:0000256" key="13">
    <source>
        <dbReference type="ARBA" id="ARBA00023136"/>
    </source>
</evidence>
<dbReference type="Pfam" id="PF08448">
    <property type="entry name" value="PAS_4"/>
    <property type="match status" value="1"/>
</dbReference>
<proteinExistence type="predicted"/>
<keyword evidence="7 14" id="KW-0812">Transmembrane</keyword>
<dbReference type="InterPro" id="IPR036097">
    <property type="entry name" value="HisK_dim/P_sf"/>
</dbReference>
<dbReference type="PROSITE" id="PS50109">
    <property type="entry name" value="HIS_KIN"/>
    <property type="match status" value="1"/>
</dbReference>
<dbReference type="GO" id="GO:0000155">
    <property type="term" value="F:phosphorelay sensor kinase activity"/>
    <property type="evidence" value="ECO:0007669"/>
    <property type="project" value="InterPro"/>
</dbReference>
<dbReference type="InterPro" id="IPR003660">
    <property type="entry name" value="HAMP_dom"/>
</dbReference>
<evidence type="ECO:0000256" key="4">
    <source>
        <dbReference type="ARBA" id="ARBA00022475"/>
    </source>
</evidence>
<dbReference type="AlphaFoldDB" id="A0A1I4RLJ3"/>
<dbReference type="SUPFAM" id="SSF47384">
    <property type="entry name" value="Homodimeric domain of signal transducing histidine kinase"/>
    <property type="match status" value="1"/>
</dbReference>
<dbReference type="GO" id="GO:0000156">
    <property type="term" value="F:phosphorelay response regulator activity"/>
    <property type="evidence" value="ECO:0007669"/>
    <property type="project" value="TreeGrafter"/>
</dbReference>
<accession>A0A1I4RLJ3</accession>
<keyword evidence="13 14" id="KW-0472">Membrane</keyword>
<evidence type="ECO:0000256" key="3">
    <source>
        <dbReference type="ARBA" id="ARBA00012438"/>
    </source>
</evidence>
<dbReference type="SUPFAM" id="SSF55785">
    <property type="entry name" value="PYP-like sensor domain (PAS domain)"/>
    <property type="match status" value="1"/>
</dbReference>
<evidence type="ECO:0000256" key="8">
    <source>
        <dbReference type="ARBA" id="ARBA00022741"/>
    </source>
</evidence>
<dbReference type="InterPro" id="IPR050351">
    <property type="entry name" value="BphY/WalK/GraS-like"/>
</dbReference>
<dbReference type="Pfam" id="PF00672">
    <property type="entry name" value="HAMP"/>
    <property type="match status" value="1"/>
</dbReference>
<dbReference type="PANTHER" id="PTHR42878:SF7">
    <property type="entry name" value="SENSOR HISTIDINE KINASE GLRK"/>
    <property type="match status" value="1"/>
</dbReference>
<evidence type="ECO:0000256" key="6">
    <source>
        <dbReference type="ARBA" id="ARBA00022679"/>
    </source>
</evidence>
<dbReference type="Gene3D" id="6.10.340.10">
    <property type="match status" value="1"/>
</dbReference>
<keyword evidence="8" id="KW-0547">Nucleotide-binding</keyword>
<evidence type="ECO:0000256" key="5">
    <source>
        <dbReference type="ARBA" id="ARBA00022553"/>
    </source>
</evidence>
<dbReference type="STRING" id="195064.SAMN05421721_10880"/>
<keyword evidence="6" id="KW-0808">Transferase</keyword>
<feature type="transmembrane region" description="Helical" evidence="14">
    <location>
        <begin position="81"/>
        <end position="103"/>
    </location>
</feature>
<evidence type="ECO:0000256" key="14">
    <source>
        <dbReference type="SAM" id="Phobius"/>
    </source>
</evidence>
<dbReference type="Pfam" id="PF00512">
    <property type="entry name" value="HisKA"/>
    <property type="match status" value="1"/>
</dbReference>
<feature type="domain" description="Histidine kinase" evidence="15">
    <location>
        <begin position="505"/>
        <end position="722"/>
    </location>
</feature>
<comment type="subcellular location">
    <subcellularLocation>
        <location evidence="2">Cell membrane</location>
        <topology evidence="2">Multi-pass membrane protein</topology>
    </subcellularLocation>
</comment>
<dbReference type="InterPro" id="IPR004358">
    <property type="entry name" value="Sig_transdc_His_kin-like_C"/>
</dbReference>
<organism evidence="17 18">
    <name type="scientific">Ectothiorhodospira mobilis</name>
    <dbReference type="NCBI Taxonomy" id="195064"/>
    <lineage>
        <taxon>Bacteria</taxon>
        <taxon>Pseudomonadati</taxon>
        <taxon>Pseudomonadota</taxon>
        <taxon>Gammaproteobacteria</taxon>
        <taxon>Chromatiales</taxon>
        <taxon>Ectothiorhodospiraceae</taxon>
        <taxon>Ectothiorhodospira</taxon>
    </lineage>
</organism>
<evidence type="ECO:0000256" key="7">
    <source>
        <dbReference type="ARBA" id="ARBA00022692"/>
    </source>
</evidence>
<keyword evidence="11 14" id="KW-1133">Transmembrane helix</keyword>
<dbReference type="Pfam" id="PF19312">
    <property type="entry name" value="NtrY_N"/>
    <property type="match status" value="1"/>
</dbReference>
<keyword evidence="12" id="KW-0902">Two-component regulatory system</keyword>
<dbReference type="Proteomes" id="UP000199556">
    <property type="component" value="Unassembled WGS sequence"/>
</dbReference>
<feature type="domain" description="HAMP" evidence="16">
    <location>
        <begin position="309"/>
        <end position="361"/>
    </location>
</feature>
<evidence type="ECO:0000256" key="2">
    <source>
        <dbReference type="ARBA" id="ARBA00004651"/>
    </source>
</evidence>